<dbReference type="InterPro" id="IPR018759">
    <property type="entry name" value="BBP2_2"/>
</dbReference>
<keyword evidence="1" id="KW-0732">Signal</keyword>
<protein>
    <submittedName>
        <fullName evidence="2">Outer membrane beta-barrel protein</fullName>
    </submittedName>
</protein>
<dbReference type="SUPFAM" id="SSF56935">
    <property type="entry name" value="Porins"/>
    <property type="match status" value="1"/>
</dbReference>
<name>A0ABV7AR45_9GAMM</name>
<dbReference type="EMBL" id="JBHRSJ010000007">
    <property type="protein sequence ID" value="MFC2971523.1"/>
    <property type="molecule type" value="Genomic_DNA"/>
</dbReference>
<evidence type="ECO:0000313" key="3">
    <source>
        <dbReference type="Proteomes" id="UP001595457"/>
    </source>
</evidence>
<proteinExistence type="predicted"/>
<organism evidence="2 3">
    <name type="scientific">Azotobacter bryophylli</name>
    <dbReference type="NCBI Taxonomy" id="1986537"/>
    <lineage>
        <taxon>Bacteria</taxon>
        <taxon>Pseudomonadati</taxon>
        <taxon>Pseudomonadota</taxon>
        <taxon>Gammaproteobacteria</taxon>
        <taxon>Pseudomonadales</taxon>
        <taxon>Pseudomonadaceae</taxon>
        <taxon>Azotobacter</taxon>
    </lineage>
</organism>
<reference evidence="3" key="1">
    <citation type="journal article" date="2019" name="Int. J. Syst. Evol. Microbiol.">
        <title>The Global Catalogue of Microorganisms (GCM) 10K type strain sequencing project: providing services to taxonomists for standard genome sequencing and annotation.</title>
        <authorList>
            <consortium name="The Broad Institute Genomics Platform"/>
            <consortium name="The Broad Institute Genome Sequencing Center for Infectious Disease"/>
            <person name="Wu L."/>
            <person name="Ma J."/>
        </authorList>
    </citation>
    <scope>NUCLEOTIDE SEQUENCE [LARGE SCALE GENOMIC DNA]</scope>
    <source>
        <strain evidence="3">KCTC 62195</strain>
    </source>
</reference>
<feature type="signal peptide" evidence="1">
    <location>
        <begin position="1"/>
        <end position="24"/>
    </location>
</feature>
<accession>A0ABV7AR45</accession>
<evidence type="ECO:0000256" key="1">
    <source>
        <dbReference type="SAM" id="SignalP"/>
    </source>
</evidence>
<keyword evidence="3" id="KW-1185">Reference proteome</keyword>
<gene>
    <name evidence="2" type="ORF">ACFOJE_04760</name>
</gene>
<dbReference type="RefSeq" id="WP_377813121.1">
    <property type="nucleotide sequence ID" value="NZ_JBHRSJ010000007.1"/>
</dbReference>
<dbReference type="Pfam" id="PF10082">
    <property type="entry name" value="BBP2_2"/>
    <property type="match status" value="1"/>
</dbReference>
<sequence length="392" mass="44332">MSHKTQLHALTAAVAAAASTCAWALEPQSIRLGDSLNFSPSLQVTESYDDNIRAVETGELSSWVTRISPAFALGADGHKASYQVQYRADSDTFHSSHLDDNTDHHLTAKTAFNFNVRNHLTFDIGYHRVELLDSENSDHQSQNDKYNTIDAGALYSFGAPRARGQIDFGVRHQRLRYENTQHINDDLEREFTQANTIFYYRLAPRTRALIEARYTDFNYVSNDLRNSSEIALLGGLAWEATAKTTGAIKIGSQKKHFEESSVGNMSGSMWEIGIDWKPRTYSTVSLTTRQAIDENYQSGIGASAVESTLVKLGWKHGWTNRLSSETSYSYIKRKYQDYDRDDRFDIATLDLTYELRRWLDVSLGLKYIQKDSTRARESYERSIVGLTVAASL</sequence>
<comment type="caution">
    <text evidence="2">The sequence shown here is derived from an EMBL/GenBank/DDBJ whole genome shotgun (WGS) entry which is preliminary data.</text>
</comment>
<feature type="chain" id="PRO_5045219221" evidence="1">
    <location>
        <begin position="25"/>
        <end position="392"/>
    </location>
</feature>
<dbReference type="Proteomes" id="UP001595457">
    <property type="component" value="Unassembled WGS sequence"/>
</dbReference>
<evidence type="ECO:0000313" key="2">
    <source>
        <dbReference type="EMBL" id="MFC2971523.1"/>
    </source>
</evidence>